<organism evidence="1 2">
    <name type="scientific">Cenarchaeum symbiosum (strain A)</name>
    <dbReference type="NCBI Taxonomy" id="414004"/>
    <lineage>
        <taxon>Archaea</taxon>
        <taxon>Nitrososphaerota</taxon>
        <taxon>Candidatus Cenarchaeales</taxon>
        <taxon>Candidatus Cenarchaeaceae</taxon>
        <taxon>Candidatus Cenarchaeum</taxon>
    </lineage>
</organism>
<sequence>MSWGYSAPLISWGYSAPLMPYVYSAHPSQKSACSYACSIQGTIYAVPRLNTIRDTSEKAAEKARLLMIAIDHKVSDMKSSSGWLVCGLSGVCRVLYQVCIMSGV</sequence>
<gene>
    <name evidence="1" type="ordered locus">CENSYa_0711</name>
</gene>
<name>A0RVH7_CENSY</name>
<dbReference type="Proteomes" id="UP000000758">
    <property type="component" value="Chromosome"/>
</dbReference>
<dbReference type="KEGG" id="csy:CENSYa_0711"/>
<keyword evidence="2" id="KW-1185">Reference proteome</keyword>
<accession>A0RVH7</accession>
<evidence type="ECO:0000313" key="1">
    <source>
        <dbReference type="EMBL" id="ABK77344.1"/>
    </source>
</evidence>
<proteinExistence type="predicted"/>
<protein>
    <submittedName>
        <fullName evidence="1">Uncharacterized protein</fullName>
    </submittedName>
</protein>
<reference evidence="1 2" key="1">
    <citation type="journal article" date="2006" name="Proc. Natl. Acad. Sci. U.S.A.">
        <title>Genomic analysis of the uncultivated marine crenarchaeote Cenarchaeum symbiosum.</title>
        <authorList>
            <person name="Hallam S.J."/>
            <person name="Konstantinidis K.T."/>
            <person name="Putnam N."/>
            <person name="Schleper C."/>
            <person name="Watanabe Y."/>
            <person name="Sugahara J."/>
            <person name="Preston C."/>
            <person name="de la Torre J."/>
            <person name="Richardson P.M."/>
            <person name="DeLong E.F."/>
        </authorList>
    </citation>
    <scope>NUCLEOTIDE SEQUENCE [LARGE SCALE GENOMIC DNA]</scope>
    <source>
        <strain evidence="2">A</strain>
    </source>
</reference>
<dbReference type="HOGENOM" id="CLU_2243710_0_0_2"/>
<evidence type="ECO:0000313" key="2">
    <source>
        <dbReference type="Proteomes" id="UP000000758"/>
    </source>
</evidence>
<dbReference type="EnsemblBacteria" id="ABK77344">
    <property type="protein sequence ID" value="ABK77344"/>
    <property type="gene ID" value="CENSYa_0711"/>
</dbReference>
<dbReference type="AlphaFoldDB" id="A0RVH7"/>
<dbReference type="EMBL" id="DP000238">
    <property type="protein sequence ID" value="ABK77344.1"/>
    <property type="molecule type" value="Genomic_DNA"/>
</dbReference>
<dbReference type="STRING" id="414004.CENSYa_0711"/>